<comment type="caution">
    <text evidence="3">The sequence shown here is derived from an EMBL/GenBank/DDBJ whole genome shotgun (WGS) entry which is preliminary data.</text>
</comment>
<name>A0A8X6F7S6_TRICU</name>
<sequence length="139" mass="16189">MACKGNMTLRERADKPKESEPQHVVNVDLEVSERDLKKIEKLESKTRKKSRKQERKYDNEGTHIASGMDLCDCLNVACEGCFMPCRKCSSEKCGLECRRKRQWECQAYKIEGTDKVVPNPTMNWKEGEAEKLKFETFYD</sequence>
<proteinExistence type="predicted"/>
<evidence type="ECO:0000313" key="4">
    <source>
        <dbReference type="Proteomes" id="UP000887116"/>
    </source>
</evidence>
<accession>A0A8X6F7S6</accession>
<dbReference type="Pfam" id="PF14949">
    <property type="entry name" value="ARF7EP_C"/>
    <property type="match status" value="1"/>
</dbReference>
<organism evidence="3 4">
    <name type="scientific">Trichonephila clavata</name>
    <name type="common">Joro spider</name>
    <name type="synonym">Nephila clavata</name>
    <dbReference type="NCBI Taxonomy" id="2740835"/>
    <lineage>
        <taxon>Eukaryota</taxon>
        <taxon>Metazoa</taxon>
        <taxon>Ecdysozoa</taxon>
        <taxon>Arthropoda</taxon>
        <taxon>Chelicerata</taxon>
        <taxon>Arachnida</taxon>
        <taxon>Araneae</taxon>
        <taxon>Araneomorphae</taxon>
        <taxon>Entelegynae</taxon>
        <taxon>Araneoidea</taxon>
        <taxon>Nephilidae</taxon>
        <taxon>Trichonephila</taxon>
    </lineage>
</organism>
<dbReference type="EMBL" id="BMAO01031144">
    <property type="protein sequence ID" value="GFQ72727.1"/>
    <property type="molecule type" value="Genomic_DNA"/>
</dbReference>
<dbReference type="InterPro" id="IPR029264">
    <property type="entry name" value="ARF7EP_C"/>
</dbReference>
<reference evidence="3" key="1">
    <citation type="submission" date="2020-07" db="EMBL/GenBank/DDBJ databases">
        <title>Multicomponent nature underlies the extraordinary mechanical properties of spider dragline silk.</title>
        <authorList>
            <person name="Kono N."/>
            <person name="Nakamura H."/>
            <person name="Mori M."/>
            <person name="Yoshida Y."/>
            <person name="Ohtoshi R."/>
            <person name="Malay A.D."/>
            <person name="Moran D.A.P."/>
            <person name="Tomita M."/>
            <person name="Numata K."/>
            <person name="Arakawa K."/>
        </authorList>
    </citation>
    <scope>NUCLEOTIDE SEQUENCE</scope>
</reference>
<feature type="compositionally biased region" description="Basic and acidic residues" evidence="1">
    <location>
        <begin position="9"/>
        <end position="21"/>
    </location>
</feature>
<dbReference type="Proteomes" id="UP000887116">
    <property type="component" value="Unassembled WGS sequence"/>
</dbReference>
<protein>
    <submittedName>
        <fullName evidence="3">ARF7EP_C domain-containing protein</fullName>
    </submittedName>
</protein>
<dbReference type="AlphaFoldDB" id="A0A8X6F7S6"/>
<dbReference type="OrthoDB" id="6434242at2759"/>
<feature type="domain" description="ARF7 effector protein C-terminal" evidence="2">
    <location>
        <begin position="19"/>
        <end position="106"/>
    </location>
</feature>
<evidence type="ECO:0000256" key="1">
    <source>
        <dbReference type="SAM" id="MobiDB-lite"/>
    </source>
</evidence>
<feature type="region of interest" description="Disordered" evidence="1">
    <location>
        <begin position="1"/>
        <end position="26"/>
    </location>
</feature>
<gene>
    <name evidence="3" type="primary">X975_05205</name>
    <name evidence="3" type="ORF">TNCT_607181</name>
</gene>
<dbReference type="PANTHER" id="PTHR46536">
    <property type="entry name" value="ARL14 EFFECTOR PROTEIN"/>
    <property type="match status" value="1"/>
</dbReference>
<evidence type="ECO:0000259" key="2">
    <source>
        <dbReference type="Pfam" id="PF14949"/>
    </source>
</evidence>
<evidence type="ECO:0000313" key="3">
    <source>
        <dbReference type="EMBL" id="GFQ72727.1"/>
    </source>
</evidence>
<keyword evidence="4" id="KW-1185">Reference proteome</keyword>
<dbReference type="PANTHER" id="PTHR46536:SF3">
    <property type="entry name" value="ARF7 EFFECTOR PROTEIN C-TERMINAL DOMAIN-CONTAINING PROTEIN"/>
    <property type="match status" value="1"/>
</dbReference>